<reference evidence="1 2" key="1">
    <citation type="journal article" date="2019" name="Int. J. Syst. Evol. Microbiol.">
        <title>The Global Catalogue of Microorganisms (GCM) 10K type strain sequencing project: providing services to taxonomists for standard genome sequencing and annotation.</title>
        <authorList>
            <consortium name="The Broad Institute Genomics Platform"/>
            <consortium name="The Broad Institute Genome Sequencing Center for Infectious Disease"/>
            <person name="Wu L."/>
            <person name="Ma J."/>
        </authorList>
    </citation>
    <scope>NUCLEOTIDE SEQUENCE [LARGE SCALE GENOMIC DNA]</scope>
    <source>
        <strain evidence="1 2">JCM 15896</strain>
    </source>
</reference>
<name>A0ABN1LPF2_9ALTE</name>
<dbReference type="Proteomes" id="UP001500359">
    <property type="component" value="Unassembled WGS sequence"/>
</dbReference>
<comment type="caution">
    <text evidence="1">The sequence shown here is derived from an EMBL/GenBank/DDBJ whole genome shotgun (WGS) entry which is preliminary data.</text>
</comment>
<proteinExistence type="predicted"/>
<accession>A0ABN1LPF2</accession>
<organism evidence="1 2">
    <name type="scientific">Aliiglaciecola litoralis</name>
    <dbReference type="NCBI Taxonomy" id="582857"/>
    <lineage>
        <taxon>Bacteria</taxon>
        <taxon>Pseudomonadati</taxon>
        <taxon>Pseudomonadota</taxon>
        <taxon>Gammaproteobacteria</taxon>
        <taxon>Alteromonadales</taxon>
        <taxon>Alteromonadaceae</taxon>
        <taxon>Aliiglaciecola</taxon>
    </lineage>
</organism>
<protein>
    <submittedName>
        <fullName evidence="1">Uncharacterized protein</fullName>
    </submittedName>
</protein>
<dbReference type="EMBL" id="BAAAFD010000009">
    <property type="protein sequence ID" value="GAA0858659.1"/>
    <property type="molecule type" value="Genomic_DNA"/>
</dbReference>
<keyword evidence="2" id="KW-1185">Reference proteome</keyword>
<gene>
    <name evidence="1" type="ORF">GCM10009114_29110</name>
</gene>
<sequence length="215" mass="25389">MTNDTASSYNADIKLREINRLKQKITFNNVPAFYHAVATSLGLAEGMFRYGFENSLDLVLNQQNWNPKKLKCQQGEFGTFNFEQSPRLSIYKVFTHRGFEIHCIPWLNNREVDREFINHPEMEFRRWIPGSMKCLFRLAQLHTFIQSYFDVGDEADLELIKYAHNITEDFVEDLKQRLNVQKVHGITIKAFFEMMGKKHKAGEDFYLPKVYDFNN</sequence>
<evidence type="ECO:0000313" key="1">
    <source>
        <dbReference type="EMBL" id="GAA0858659.1"/>
    </source>
</evidence>
<evidence type="ECO:0000313" key="2">
    <source>
        <dbReference type="Proteomes" id="UP001500359"/>
    </source>
</evidence>
<dbReference type="RefSeq" id="WP_343861241.1">
    <property type="nucleotide sequence ID" value="NZ_BAAAFD010000009.1"/>
</dbReference>